<gene>
    <name evidence="2" type="ORF">F5Z01DRAFT_654860</name>
</gene>
<name>A0A9P7ZN69_9HYPO</name>
<feature type="compositionally biased region" description="Acidic residues" evidence="1">
    <location>
        <begin position="81"/>
        <end position="91"/>
    </location>
</feature>
<sequence>MPNDVDRSLLDRLQALRGTSAPPESTASQRPEIDLIERKTQPNRDDALAARLKSLREKADSPAQPAPSISEKQSSIKPSIEAEEDDIDFGTDDQTLQDLLKDVDPEASYISPATGPSDAKVRELLEELSRAVPQDDAKHPHSKEEDHAGDSDNSDGEKMTKEADSLIARFRDELEVEAKHPPSSPPSPTSPVQEIDEPPPAISLPDVPTSGEGAAVSPSGASLDDLTTRLSALRTDSIGMPDVPTSIPTKKPKRLVSKTKYNDDDVDAWCTVCLEDATLLCKGCSDGGDPYCRRCWRDMHIGPAAAFDDRDHVAVEFSRKKREKKVALGA</sequence>
<dbReference type="Pfam" id="PF22586">
    <property type="entry name" value="ANCHR-like_BBOX"/>
    <property type="match status" value="1"/>
</dbReference>
<evidence type="ECO:0000313" key="3">
    <source>
        <dbReference type="Proteomes" id="UP000887229"/>
    </source>
</evidence>
<dbReference type="OrthoDB" id="5407799at2759"/>
<dbReference type="PANTHER" id="PTHR46603:SF1">
    <property type="entry name" value="ABSCISSION_NOCUT CHECKPOINT REGULATOR"/>
    <property type="match status" value="1"/>
</dbReference>
<dbReference type="PANTHER" id="PTHR46603">
    <property type="entry name" value="ABSCISSION/NOCUT CHECKPOINT REGULATOR"/>
    <property type="match status" value="1"/>
</dbReference>
<accession>A0A9P7ZN69</accession>
<proteinExistence type="predicted"/>
<evidence type="ECO:0000313" key="2">
    <source>
        <dbReference type="EMBL" id="KAG9254807.1"/>
    </source>
</evidence>
<evidence type="ECO:0000256" key="1">
    <source>
        <dbReference type="SAM" id="MobiDB-lite"/>
    </source>
</evidence>
<feature type="compositionally biased region" description="Basic and acidic residues" evidence="1">
    <location>
        <begin position="119"/>
        <end position="180"/>
    </location>
</feature>
<keyword evidence="3" id="KW-1185">Reference proteome</keyword>
<dbReference type="RefSeq" id="XP_046118731.1">
    <property type="nucleotide sequence ID" value="XM_046263454.1"/>
</dbReference>
<dbReference type="EMBL" id="MU251253">
    <property type="protein sequence ID" value="KAG9254807.1"/>
    <property type="molecule type" value="Genomic_DNA"/>
</dbReference>
<dbReference type="GeneID" id="70294357"/>
<protein>
    <recommendedName>
        <fullName evidence="4">Abscission/NoCut checkpoint regulator</fullName>
    </recommendedName>
</protein>
<dbReference type="AlphaFoldDB" id="A0A9P7ZN69"/>
<evidence type="ECO:0008006" key="4">
    <source>
        <dbReference type="Google" id="ProtNLM"/>
    </source>
</evidence>
<dbReference type="Proteomes" id="UP000887229">
    <property type="component" value="Unassembled WGS sequence"/>
</dbReference>
<feature type="compositionally biased region" description="Basic and acidic residues" evidence="1">
    <location>
        <begin position="31"/>
        <end position="60"/>
    </location>
</feature>
<reference evidence="2" key="1">
    <citation type="journal article" date="2021" name="IMA Fungus">
        <title>Genomic characterization of three marine fungi, including Emericellopsis atlantica sp. nov. with signatures of a generalist lifestyle and marine biomass degradation.</title>
        <authorList>
            <person name="Hagestad O.C."/>
            <person name="Hou L."/>
            <person name="Andersen J.H."/>
            <person name="Hansen E.H."/>
            <person name="Altermark B."/>
            <person name="Li C."/>
            <person name="Kuhnert E."/>
            <person name="Cox R.J."/>
            <person name="Crous P.W."/>
            <person name="Spatafora J.W."/>
            <person name="Lail K."/>
            <person name="Amirebrahimi M."/>
            <person name="Lipzen A."/>
            <person name="Pangilinan J."/>
            <person name="Andreopoulos W."/>
            <person name="Hayes R.D."/>
            <person name="Ng V."/>
            <person name="Grigoriev I.V."/>
            <person name="Jackson S.A."/>
            <person name="Sutton T.D.S."/>
            <person name="Dobson A.D.W."/>
            <person name="Rama T."/>
        </authorList>
    </citation>
    <scope>NUCLEOTIDE SEQUENCE</scope>
    <source>
        <strain evidence="2">TS7</strain>
    </source>
</reference>
<comment type="caution">
    <text evidence="2">The sequence shown here is derived from an EMBL/GenBank/DDBJ whole genome shotgun (WGS) entry which is preliminary data.</text>
</comment>
<dbReference type="SUPFAM" id="SSF57845">
    <property type="entry name" value="B-box zinc-binding domain"/>
    <property type="match status" value="1"/>
</dbReference>
<organism evidence="2 3">
    <name type="scientific">Emericellopsis atlantica</name>
    <dbReference type="NCBI Taxonomy" id="2614577"/>
    <lineage>
        <taxon>Eukaryota</taxon>
        <taxon>Fungi</taxon>
        <taxon>Dikarya</taxon>
        <taxon>Ascomycota</taxon>
        <taxon>Pezizomycotina</taxon>
        <taxon>Sordariomycetes</taxon>
        <taxon>Hypocreomycetidae</taxon>
        <taxon>Hypocreales</taxon>
        <taxon>Bionectriaceae</taxon>
        <taxon>Emericellopsis</taxon>
    </lineage>
</organism>
<feature type="region of interest" description="Disordered" evidence="1">
    <location>
        <begin position="15"/>
        <end position="223"/>
    </location>
</feature>